<evidence type="ECO:0000256" key="1">
    <source>
        <dbReference type="SAM" id="MobiDB-lite"/>
    </source>
</evidence>
<accession>A0A9W9W4H4</accession>
<name>A0A9W9W4H4_9EURO</name>
<reference evidence="2" key="2">
    <citation type="journal article" date="2023" name="IMA Fungus">
        <title>Comparative genomic study of the Penicillium genus elucidates a diverse pangenome and 15 lateral gene transfer events.</title>
        <authorList>
            <person name="Petersen C."/>
            <person name="Sorensen T."/>
            <person name="Nielsen M.R."/>
            <person name="Sondergaard T.E."/>
            <person name="Sorensen J.L."/>
            <person name="Fitzpatrick D.A."/>
            <person name="Frisvad J.C."/>
            <person name="Nielsen K.L."/>
        </authorList>
    </citation>
    <scope>NUCLEOTIDE SEQUENCE</scope>
    <source>
        <strain evidence="2">IBT 29677</strain>
    </source>
</reference>
<dbReference type="AlphaFoldDB" id="A0A9W9W4H4"/>
<comment type="caution">
    <text evidence="2">The sequence shown here is derived from an EMBL/GenBank/DDBJ whole genome shotgun (WGS) entry which is preliminary data.</text>
</comment>
<proteinExistence type="predicted"/>
<organism evidence="2 3">
    <name type="scientific">Penicillium cosmopolitanum</name>
    <dbReference type="NCBI Taxonomy" id="1131564"/>
    <lineage>
        <taxon>Eukaryota</taxon>
        <taxon>Fungi</taxon>
        <taxon>Dikarya</taxon>
        <taxon>Ascomycota</taxon>
        <taxon>Pezizomycotina</taxon>
        <taxon>Eurotiomycetes</taxon>
        <taxon>Eurotiomycetidae</taxon>
        <taxon>Eurotiales</taxon>
        <taxon>Aspergillaceae</taxon>
        <taxon>Penicillium</taxon>
    </lineage>
</organism>
<dbReference type="GeneID" id="81366723"/>
<dbReference type="Proteomes" id="UP001147747">
    <property type="component" value="Unassembled WGS sequence"/>
</dbReference>
<dbReference type="EMBL" id="JAPZBU010000005">
    <property type="protein sequence ID" value="KAJ5403235.1"/>
    <property type="molecule type" value="Genomic_DNA"/>
</dbReference>
<evidence type="ECO:0000313" key="2">
    <source>
        <dbReference type="EMBL" id="KAJ5403235.1"/>
    </source>
</evidence>
<keyword evidence="3" id="KW-1185">Reference proteome</keyword>
<protein>
    <submittedName>
        <fullName evidence="2">Uncharacterized protein</fullName>
    </submittedName>
</protein>
<sequence length="65" mass="6973">MSMIVSRAPISVVGFPYKTRLPCGSLSILSHTDASMSRTSPVAAVDYDSPPSPKKEENPPSPLRD</sequence>
<feature type="region of interest" description="Disordered" evidence="1">
    <location>
        <begin position="34"/>
        <end position="65"/>
    </location>
</feature>
<feature type="compositionally biased region" description="Basic and acidic residues" evidence="1">
    <location>
        <begin position="53"/>
        <end position="65"/>
    </location>
</feature>
<reference evidence="2" key="1">
    <citation type="submission" date="2022-12" db="EMBL/GenBank/DDBJ databases">
        <authorList>
            <person name="Petersen C."/>
        </authorList>
    </citation>
    <scope>NUCLEOTIDE SEQUENCE</scope>
    <source>
        <strain evidence="2">IBT 29677</strain>
    </source>
</reference>
<gene>
    <name evidence="2" type="ORF">N7509_003106</name>
</gene>
<dbReference type="RefSeq" id="XP_056490477.1">
    <property type="nucleotide sequence ID" value="XM_056627743.1"/>
</dbReference>
<evidence type="ECO:0000313" key="3">
    <source>
        <dbReference type="Proteomes" id="UP001147747"/>
    </source>
</evidence>